<organism evidence="1 2">
    <name type="scientific">Naganishia vaughanmartiniae</name>
    <dbReference type="NCBI Taxonomy" id="1424756"/>
    <lineage>
        <taxon>Eukaryota</taxon>
        <taxon>Fungi</taxon>
        <taxon>Dikarya</taxon>
        <taxon>Basidiomycota</taxon>
        <taxon>Agaricomycotina</taxon>
        <taxon>Tremellomycetes</taxon>
        <taxon>Filobasidiales</taxon>
        <taxon>Filobasidiaceae</taxon>
        <taxon>Naganishia</taxon>
    </lineage>
</organism>
<evidence type="ECO:0000313" key="1">
    <source>
        <dbReference type="EMBL" id="KAJ9116364.1"/>
    </source>
</evidence>
<dbReference type="EMBL" id="JASBWU010000014">
    <property type="protein sequence ID" value="KAJ9116364.1"/>
    <property type="molecule type" value="Genomic_DNA"/>
</dbReference>
<gene>
    <name evidence="1" type="ORF">QFC22_004805</name>
</gene>
<proteinExistence type="predicted"/>
<comment type="caution">
    <text evidence="1">The sequence shown here is derived from an EMBL/GenBank/DDBJ whole genome shotgun (WGS) entry which is preliminary data.</text>
</comment>
<reference evidence="1" key="1">
    <citation type="submission" date="2023-04" db="EMBL/GenBank/DDBJ databases">
        <title>Draft Genome sequencing of Naganishia species isolated from polar environments using Oxford Nanopore Technology.</title>
        <authorList>
            <person name="Leo P."/>
            <person name="Venkateswaran K."/>
        </authorList>
    </citation>
    <scope>NUCLEOTIDE SEQUENCE</scope>
    <source>
        <strain evidence="1">MNA-CCFEE 5425</strain>
    </source>
</reference>
<dbReference type="Proteomes" id="UP001243375">
    <property type="component" value="Unassembled WGS sequence"/>
</dbReference>
<keyword evidence="2" id="KW-1185">Reference proteome</keyword>
<protein>
    <submittedName>
        <fullName evidence="1">Uncharacterized protein</fullName>
    </submittedName>
</protein>
<accession>A0ACC2WXB7</accession>
<sequence length="301" mass="33481">MSSYDPPADATGIITEGEMRRSMQLVRLQIATPLSLLMTIGANLVCALAIKPGLADINKLYPTLISPNPIMIGIFWILLYSLQIGLCLILVMARKDETKATLVHGVGLRFAIANWLQAGWAVAWTLKFFKVSEIIILLNVLNLASTQITLLSHRQSKRRPLDSIFIHAPMTMFFVILFCLDWLHNGFIALNWLSLMDQPNPYVHMWKAVFAIMAVNLILAVWIVLRLDVYACLAAEWILLSVLLSRQNKPTPLTVAIIVLLVAHPVALIGALAWAKTKEREGRIRLEEEAEGGGALIEGRA</sequence>
<evidence type="ECO:0000313" key="2">
    <source>
        <dbReference type="Proteomes" id="UP001243375"/>
    </source>
</evidence>
<name>A0ACC2WXB7_9TREE</name>